<dbReference type="PANTHER" id="PTHR30055:SF234">
    <property type="entry name" value="HTH-TYPE TRANSCRIPTIONAL REGULATOR BETI"/>
    <property type="match status" value="1"/>
</dbReference>
<protein>
    <submittedName>
        <fullName evidence="6">Transcriptional regulator, TetR family</fullName>
    </submittedName>
</protein>
<dbReference type="InterPro" id="IPR036271">
    <property type="entry name" value="Tet_transcr_reg_TetR-rel_C_sf"/>
</dbReference>
<dbReference type="EMBL" id="FZOF01000017">
    <property type="protein sequence ID" value="SNT23130.1"/>
    <property type="molecule type" value="Genomic_DNA"/>
</dbReference>
<reference evidence="6 7" key="1">
    <citation type="submission" date="2017-06" db="EMBL/GenBank/DDBJ databases">
        <authorList>
            <person name="Kim H.J."/>
            <person name="Triplett B.A."/>
        </authorList>
    </citation>
    <scope>NUCLEOTIDE SEQUENCE [LARGE SCALE GENOMIC DNA]</scope>
    <source>
        <strain evidence="6 7">CGMCC 4.1858</strain>
    </source>
</reference>
<dbReference type="GO" id="GO:0000976">
    <property type="term" value="F:transcription cis-regulatory region binding"/>
    <property type="evidence" value="ECO:0007669"/>
    <property type="project" value="TreeGrafter"/>
</dbReference>
<feature type="domain" description="HTH tetR-type" evidence="5">
    <location>
        <begin position="14"/>
        <end position="74"/>
    </location>
</feature>
<gene>
    <name evidence="6" type="ORF">SAMN05216252_117136</name>
</gene>
<dbReference type="Proteomes" id="UP000198280">
    <property type="component" value="Unassembled WGS sequence"/>
</dbReference>
<dbReference type="InterPro" id="IPR009057">
    <property type="entry name" value="Homeodomain-like_sf"/>
</dbReference>
<dbReference type="Pfam" id="PF00440">
    <property type="entry name" value="TetR_N"/>
    <property type="match status" value="1"/>
</dbReference>
<dbReference type="GO" id="GO:0003700">
    <property type="term" value="F:DNA-binding transcription factor activity"/>
    <property type="evidence" value="ECO:0007669"/>
    <property type="project" value="TreeGrafter"/>
</dbReference>
<evidence type="ECO:0000313" key="7">
    <source>
        <dbReference type="Proteomes" id="UP000198280"/>
    </source>
</evidence>
<dbReference type="SUPFAM" id="SSF48498">
    <property type="entry name" value="Tetracyclin repressor-like, C-terminal domain"/>
    <property type="match status" value="1"/>
</dbReference>
<dbReference type="InterPro" id="IPR050109">
    <property type="entry name" value="HTH-type_TetR-like_transc_reg"/>
</dbReference>
<dbReference type="AlphaFoldDB" id="A0A239KYN8"/>
<evidence type="ECO:0000256" key="1">
    <source>
        <dbReference type="ARBA" id="ARBA00023015"/>
    </source>
</evidence>
<keyword evidence="7" id="KW-1185">Reference proteome</keyword>
<proteinExistence type="predicted"/>
<keyword evidence="2 4" id="KW-0238">DNA-binding</keyword>
<dbReference type="InterPro" id="IPR001647">
    <property type="entry name" value="HTH_TetR"/>
</dbReference>
<evidence type="ECO:0000259" key="5">
    <source>
        <dbReference type="PROSITE" id="PS50977"/>
    </source>
</evidence>
<accession>A0A239KYN8</accession>
<keyword evidence="3" id="KW-0804">Transcription</keyword>
<sequence length="207" mass="22363">MRKYGGMTAEERVAARRRRIMDAATELFSARGYGGTSMRAVLRHCRLPDRYFTESFASLDELLAAILEEIQRDEAAKCQAALAAAGTRRDRARGMLDVLAAGVVDDPRKGRIKLVESLAGGPLTAAERRRGLRRLASLVESLLREDWNAPGADVTAMAVAVVGGVNQILLNWADGGLEFSREEFVGQALRFFDAVAAFGAGVPPGGR</sequence>
<dbReference type="PROSITE" id="PS50977">
    <property type="entry name" value="HTH_TETR_2"/>
    <property type="match status" value="1"/>
</dbReference>
<evidence type="ECO:0000256" key="3">
    <source>
        <dbReference type="ARBA" id="ARBA00023163"/>
    </source>
</evidence>
<feature type="DNA-binding region" description="H-T-H motif" evidence="4">
    <location>
        <begin position="37"/>
        <end position="56"/>
    </location>
</feature>
<evidence type="ECO:0000256" key="4">
    <source>
        <dbReference type="PROSITE-ProRule" id="PRU00335"/>
    </source>
</evidence>
<dbReference type="SUPFAM" id="SSF46689">
    <property type="entry name" value="Homeodomain-like"/>
    <property type="match status" value="1"/>
</dbReference>
<evidence type="ECO:0000313" key="6">
    <source>
        <dbReference type="EMBL" id="SNT23130.1"/>
    </source>
</evidence>
<keyword evidence="1" id="KW-0805">Transcription regulation</keyword>
<organism evidence="6 7">
    <name type="scientific">Actinacidiphila glaucinigra</name>
    <dbReference type="NCBI Taxonomy" id="235986"/>
    <lineage>
        <taxon>Bacteria</taxon>
        <taxon>Bacillati</taxon>
        <taxon>Actinomycetota</taxon>
        <taxon>Actinomycetes</taxon>
        <taxon>Kitasatosporales</taxon>
        <taxon>Streptomycetaceae</taxon>
        <taxon>Actinacidiphila</taxon>
    </lineage>
</organism>
<dbReference type="Gene3D" id="1.10.357.10">
    <property type="entry name" value="Tetracycline Repressor, domain 2"/>
    <property type="match status" value="1"/>
</dbReference>
<name>A0A239KYN8_9ACTN</name>
<evidence type="ECO:0000256" key="2">
    <source>
        <dbReference type="ARBA" id="ARBA00023125"/>
    </source>
</evidence>
<dbReference type="PANTHER" id="PTHR30055">
    <property type="entry name" value="HTH-TYPE TRANSCRIPTIONAL REGULATOR RUTR"/>
    <property type="match status" value="1"/>
</dbReference>